<dbReference type="InterPro" id="IPR011604">
    <property type="entry name" value="PDDEXK-like_dom_sf"/>
</dbReference>
<evidence type="ECO:0000256" key="1">
    <source>
        <dbReference type="ARBA" id="ARBA00022741"/>
    </source>
</evidence>
<keyword evidence="2" id="KW-0347">Helicase</keyword>
<organism evidence="4 5">
    <name type="scientific">Streptococcus constellatus subsp. pharyngis SK1060 = CCUG 46377</name>
    <dbReference type="NCBI Taxonomy" id="1035184"/>
    <lineage>
        <taxon>Bacteria</taxon>
        <taxon>Bacillati</taxon>
        <taxon>Bacillota</taxon>
        <taxon>Bacilli</taxon>
        <taxon>Lactobacillales</taxon>
        <taxon>Streptococcaceae</taxon>
        <taxon>Streptococcus</taxon>
        <taxon>Streptococcus anginosus group</taxon>
    </lineage>
</organism>
<evidence type="ECO:0000256" key="3">
    <source>
        <dbReference type="ARBA" id="ARBA00022840"/>
    </source>
</evidence>
<accession>F9P961</accession>
<dbReference type="InterPro" id="IPR021229">
    <property type="entry name" value="DUF2800"/>
</dbReference>
<evidence type="ECO:0000313" key="4">
    <source>
        <dbReference type="EMBL" id="EGV07823.1"/>
    </source>
</evidence>
<name>F9P961_STRCV</name>
<reference evidence="4 5" key="1">
    <citation type="submission" date="2011-06" db="EMBL/GenBank/DDBJ databases">
        <authorList>
            <person name="Harkins D.M."/>
            <person name="Madupu R."/>
            <person name="Durkin A.S."/>
            <person name="Torralba M."/>
            <person name="Methe B."/>
            <person name="Sutton G.G."/>
            <person name="Nelson K.E."/>
        </authorList>
    </citation>
    <scope>NUCLEOTIDE SEQUENCE [LARGE SCALE GENOMIC DNA]</scope>
    <source>
        <strain evidence="4 5">SK1060</strain>
    </source>
</reference>
<dbReference type="EMBL" id="AFUP01000006">
    <property type="protein sequence ID" value="EGV07823.1"/>
    <property type="molecule type" value="Genomic_DNA"/>
</dbReference>
<keyword evidence="2" id="KW-0378">Hydrolase</keyword>
<evidence type="ECO:0000256" key="2">
    <source>
        <dbReference type="ARBA" id="ARBA00022806"/>
    </source>
</evidence>
<dbReference type="Gene3D" id="3.90.320.10">
    <property type="match status" value="1"/>
</dbReference>
<protein>
    <recommendedName>
        <fullName evidence="6">DUF2800 domain-containing protein</fullName>
    </recommendedName>
</protein>
<proteinExistence type="predicted"/>
<keyword evidence="3" id="KW-0067">ATP-binding</keyword>
<dbReference type="Proteomes" id="UP000003287">
    <property type="component" value="Unassembled WGS sequence"/>
</dbReference>
<dbReference type="GO" id="GO:0004386">
    <property type="term" value="F:helicase activity"/>
    <property type="evidence" value="ECO:0007669"/>
    <property type="project" value="UniProtKB-KW"/>
</dbReference>
<sequence length="397" mass="45108">MRRESKLTKQKVNCITGAREAGQGHAVLSPSSSHRWLNCTPSAVLELEFENTSSSAAEEGTAAHTFCEHKLKKALYMRSKRPVSDYDSDEMQECTDAYVDYVMEQLEIAKQVCKDPIILIEQKVDFSEYVPDGFGTADCLIVSDETLHIIDFKYGLGVLVDAYENPQMKCYALGALAIYESLFDIKEISMTIFQPRRENISTYTIFTSELKKWAEEVLKPKAEMAIKGEGEYCSGEWCKFCRASVRCRARAEDKLKLAKEEFKLPPLLTDEEIEEILSIIPDLTKWANEIMNYATESAVNHGKKWTGFKIVEGRSVRKYKDENAVIEKAKEHGYTDIFKSSLITLTEMQKLMGKAKFEEVLGDLIIKPSGKPTLVPESDKRKAMNISNINDEFMEEK</sequence>
<dbReference type="eggNOG" id="COG2887">
    <property type="taxonomic scope" value="Bacteria"/>
</dbReference>
<dbReference type="AlphaFoldDB" id="F9P961"/>
<keyword evidence="1" id="KW-0547">Nucleotide-binding</keyword>
<evidence type="ECO:0008006" key="6">
    <source>
        <dbReference type="Google" id="ProtNLM"/>
    </source>
</evidence>
<dbReference type="RefSeq" id="WP_006268612.1">
    <property type="nucleotide sequence ID" value="NZ_BASX01000003.1"/>
</dbReference>
<dbReference type="Pfam" id="PF10926">
    <property type="entry name" value="DUF2800"/>
    <property type="match status" value="1"/>
</dbReference>
<dbReference type="GO" id="GO:0005524">
    <property type="term" value="F:ATP binding"/>
    <property type="evidence" value="ECO:0007669"/>
    <property type="project" value="UniProtKB-KW"/>
</dbReference>
<gene>
    <name evidence="4" type="ORF">HMPREF1042_1370</name>
</gene>
<evidence type="ECO:0000313" key="5">
    <source>
        <dbReference type="Proteomes" id="UP000003287"/>
    </source>
</evidence>